<evidence type="ECO:0000256" key="3">
    <source>
        <dbReference type="ARBA" id="ARBA00022729"/>
    </source>
</evidence>
<dbReference type="SUPFAM" id="SSF48452">
    <property type="entry name" value="TPR-like"/>
    <property type="match status" value="1"/>
</dbReference>
<keyword evidence="3" id="KW-0732">Signal</keyword>
<evidence type="ECO:0000313" key="9">
    <source>
        <dbReference type="Proteomes" id="UP001302806"/>
    </source>
</evidence>
<keyword evidence="5" id="KW-0998">Cell outer membrane</keyword>
<evidence type="ECO:0000256" key="1">
    <source>
        <dbReference type="ARBA" id="ARBA00004442"/>
    </source>
</evidence>
<dbReference type="Pfam" id="PF14322">
    <property type="entry name" value="SusD-like_3"/>
    <property type="match status" value="1"/>
</dbReference>
<evidence type="ECO:0000256" key="4">
    <source>
        <dbReference type="ARBA" id="ARBA00023136"/>
    </source>
</evidence>
<dbReference type="InterPro" id="IPR011990">
    <property type="entry name" value="TPR-like_helical_dom_sf"/>
</dbReference>
<feature type="domain" description="RagB/SusD" evidence="6">
    <location>
        <begin position="320"/>
        <end position="541"/>
    </location>
</feature>
<name>A0ABY9XT43_9FLAO</name>
<dbReference type="RefSeq" id="WP_415865622.1">
    <property type="nucleotide sequence ID" value="NZ_CP134537.1"/>
</dbReference>
<organism evidence="8 9">
    <name type="scientific">Thalassobellus suaedae</name>
    <dbReference type="NCBI Taxonomy" id="3074124"/>
    <lineage>
        <taxon>Bacteria</taxon>
        <taxon>Pseudomonadati</taxon>
        <taxon>Bacteroidota</taxon>
        <taxon>Flavobacteriia</taxon>
        <taxon>Flavobacteriales</taxon>
        <taxon>Flavobacteriaceae</taxon>
        <taxon>Thalassobellus</taxon>
    </lineage>
</organism>
<evidence type="ECO:0000259" key="7">
    <source>
        <dbReference type="Pfam" id="PF14322"/>
    </source>
</evidence>
<evidence type="ECO:0000256" key="5">
    <source>
        <dbReference type="ARBA" id="ARBA00023237"/>
    </source>
</evidence>
<dbReference type="InterPro" id="IPR033985">
    <property type="entry name" value="SusD-like_N"/>
</dbReference>
<protein>
    <submittedName>
        <fullName evidence="8">RagB/SusD family nutrient uptake outer membrane protein</fullName>
    </submittedName>
</protein>
<dbReference type="Proteomes" id="UP001302806">
    <property type="component" value="Chromosome"/>
</dbReference>
<comment type="similarity">
    <text evidence="2">Belongs to the SusD family.</text>
</comment>
<gene>
    <name evidence="8" type="ORF">RHP51_19085</name>
</gene>
<proteinExistence type="inferred from homology"/>
<sequence>MKNINNRLILILLTIGVLSTSCESYLEEENNSFLTIENTSSNPDTFDQLVARVYERARETTTHYAPDMYYTLEDLGTDIVTRGSAISGVSDINDYVNFTPLNGVVATYWANQYSIISAANTAIDNAEIIEGIESAVKTVGTGEAKFFRAMSYFNLVENFGGVPLIVNQITDANAEYSRATEEAVYTQIVSDLQDALAGVPPTASVYGRVSKDAVRHLMSKVLLTRGYKSFGSGSDFTDAAALADTVISNHPLVPSFASLVDITNQRNSEVVFSYLFGSNSVSRGWGNSRHMLYQFRFFDYPGLTRTRKGLDPMPTPFFYSLFDDDDDERAEATFTREIYATEDYTGKNGEAVSAGELAILLPKTAWTQAEIDAVPYAVINPDTYFTSDGITPVHYPQFIKFADPSVPFTQPDQSSQGERDMVMMRSGEAYLIAAEAYFKSSNSIDAAARLTTLRSRAGITIPVVAGDVDLDFILDERARELTGEVNRWMDLKRTGKLIERTLMHNPHAKFNDALEAKHLLRPIPQGEIDITGGAITQNPNYDN</sequence>
<dbReference type="Gene3D" id="1.25.40.390">
    <property type="match status" value="1"/>
</dbReference>
<reference evidence="8 9" key="1">
    <citation type="submission" date="2023-09" db="EMBL/GenBank/DDBJ databases">
        <title>Thalassobella suaedae gen. nov., sp. nov., a marine bacterium of the family Flavobacteriaceae isolated from a halophyte Suaeda japonica.</title>
        <authorList>
            <person name="Lee S.Y."/>
            <person name="Hwang C.Y."/>
        </authorList>
    </citation>
    <scope>NUCLEOTIDE SEQUENCE [LARGE SCALE GENOMIC DNA]</scope>
    <source>
        <strain evidence="8 9">HL-DH14</strain>
    </source>
</reference>
<accession>A0ABY9XT43</accession>
<dbReference type="PROSITE" id="PS51257">
    <property type="entry name" value="PROKAR_LIPOPROTEIN"/>
    <property type="match status" value="1"/>
</dbReference>
<feature type="domain" description="SusD-like N-terminal" evidence="7">
    <location>
        <begin position="25"/>
        <end position="223"/>
    </location>
</feature>
<dbReference type="EMBL" id="CP134537">
    <property type="protein sequence ID" value="WNH09096.1"/>
    <property type="molecule type" value="Genomic_DNA"/>
</dbReference>
<dbReference type="Pfam" id="PF07980">
    <property type="entry name" value="SusD_RagB"/>
    <property type="match status" value="1"/>
</dbReference>
<evidence type="ECO:0000256" key="2">
    <source>
        <dbReference type="ARBA" id="ARBA00006275"/>
    </source>
</evidence>
<comment type="subcellular location">
    <subcellularLocation>
        <location evidence="1">Cell outer membrane</location>
    </subcellularLocation>
</comment>
<evidence type="ECO:0000313" key="8">
    <source>
        <dbReference type="EMBL" id="WNH09096.1"/>
    </source>
</evidence>
<dbReference type="InterPro" id="IPR012944">
    <property type="entry name" value="SusD_RagB_dom"/>
</dbReference>
<evidence type="ECO:0000259" key="6">
    <source>
        <dbReference type="Pfam" id="PF07980"/>
    </source>
</evidence>
<keyword evidence="4" id="KW-0472">Membrane</keyword>